<protein>
    <recommendedName>
        <fullName evidence="1">Nucleotide-diphospho-sugar transferase domain-containing protein</fullName>
    </recommendedName>
</protein>
<dbReference type="Proteomes" id="UP001438707">
    <property type="component" value="Unassembled WGS sequence"/>
</dbReference>
<dbReference type="InterPro" id="IPR005069">
    <property type="entry name" value="Nucl-diP-sugar_transferase"/>
</dbReference>
<evidence type="ECO:0000313" key="3">
    <source>
        <dbReference type="Proteomes" id="UP001438707"/>
    </source>
</evidence>
<dbReference type="EMBL" id="JALJOS010000001">
    <property type="protein sequence ID" value="KAK9844752.1"/>
    <property type="molecule type" value="Genomic_DNA"/>
</dbReference>
<name>A0AAW1SFG0_9CHLO</name>
<keyword evidence="3" id="KW-1185">Reference proteome</keyword>
<evidence type="ECO:0000259" key="1">
    <source>
        <dbReference type="Pfam" id="PF03407"/>
    </source>
</evidence>
<feature type="domain" description="Nucleotide-diphospho-sugar transferase" evidence="1">
    <location>
        <begin position="20"/>
        <end position="200"/>
    </location>
</feature>
<accession>A0AAW1SFG0</accession>
<reference evidence="2 3" key="1">
    <citation type="journal article" date="2024" name="Nat. Commun.">
        <title>Phylogenomics reveals the evolutionary origins of lichenization in chlorophyte algae.</title>
        <authorList>
            <person name="Puginier C."/>
            <person name="Libourel C."/>
            <person name="Otte J."/>
            <person name="Skaloud P."/>
            <person name="Haon M."/>
            <person name="Grisel S."/>
            <person name="Petersen M."/>
            <person name="Berrin J.G."/>
            <person name="Delaux P.M."/>
            <person name="Dal Grande F."/>
            <person name="Keller J."/>
        </authorList>
    </citation>
    <scope>NUCLEOTIDE SEQUENCE [LARGE SCALE GENOMIC DNA]</scope>
    <source>
        <strain evidence="2 3">SAG 2145</strain>
    </source>
</reference>
<evidence type="ECO:0000313" key="2">
    <source>
        <dbReference type="EMBL" id="KAK9844752.1"/>
    </source>
</evidence>
<proteinExistence type="predicted"/>
<gene>
    <name evidence="2" type="ORF">WJX74_006392</name>
</gene>
<organism evidence="2 3">
    <name type="scientific">Apatococcus lobatus</name>
    <dbReference type="NCBI Taxonomy" id="904363"/>
    <lineage>
        <taxon>Eukaryota</taxon>
        <taxon>Viridiplantae</taxon>
        <taxon>Chlorophyta</taxon>
        <taxon>core chlorophytes</taxon>
        <taxon>Trebouxiophyceae</taxon>
        <taxon>Chlorellales</taxon>
        <taxon>Chlorellaceae</taxon>
        <taxon>Apatococcus</taxon>
    </lineage>
</organism>
<sequence length="250" mass="28250">MTSLPSVLASLAACGPGLKLADHLVVIAHGNSAKQLCDSLHRFCWLDAQASPEGKKEERLDWRKLEAAALAVGEGIGTFTIDLDLMFIQNPFGLLQQPELRHLDYFVRSEFGNATLSHEDGLVNIGFQYFAPTSASRELLEIYLRDQSAWAQAVMQDLLRKRTVEKLQWQVLDSIQAKSFCHLVPEIARQMQTNKVVAAVVKYFLEKDVEWDKVVFYHFPCCDQVDKPNKLCKSLLTNVVLDGWLQSQEL</sequence>
<dbReference type="AlphaFoldDB" id="A0AAW1SFG0"/>
<dbReference type="Pfam" id="PF03407">
    <property type="entry name" value="Nucleotid_trans"/>
    <property type="match status" value="1"/>
</dbReference>
<comment type="caution">
    <text evidence="2">The sequence shown here is derived from an EMBL/GenBank/DDBJ whole genome shotgun (WGS) entry which is preliminary data.</text>
</comment>